<dbReference type="Proteomes" id="UP000321513">
    <property type="component" value="Unassembled WGS sequence"/>
</dbReference>
<accession>A0A512B8R4</accession>
<protein>
    <submittedName>
        <fullName evidence="1">Uncharacterized protein</fullName>
    </submittedName>
</protein>
<organism evidence="1 2">
    <name type="scientific">Segetibacter aerophilus</name>
    <dbReference type="NCBI Taxonomy" id="670293"/>
    <lineage>
        <taxon>Bacteria</taxon>
        <taxon>Pseudomonadati</taxon>
        <taxon>Bacteroidota</taxon>
        <taxon>Chitinophagia</taxon>
        <taxon>Chitinophagales</taxon>
        <taxon>Chitinophagaceae</taxon>
        <taxon>Segetibacter</taxon>
    </lineage>
</organism>
<evidence type="ECO:0000313" key="1">
    <source>
        <dbReference type="EMBL" id="GEO08354.1"/>
    </source>
</evidence>
<dbReference type="AlphaFoldDB" id="A0A512B8R4"/>
<evidence type="ECO:0000313" key="2">
    <source>
        <dbReference type="Proteomes" id="UP000321513"/>
    </source>
</evidence>
<dbReference type="OrthoDB" id="1433719at2"/>
<dbReference type="EMBL" id="BJYT01000002">
    <property type="protein sequence ID" value="GEO08354.1"/>
    <property type="molecule type" value="Genomic_DNA"/>
</dbReference>
<comment type="caution">
    <text evidence="1">The sequence shown here is derived from an EMBL/GenBank/DDBJ whole genome shotgun (WGS) entry which is preliminary data.</text>
</comment>
<sequence>MLSFFLADGTTDPFYLRFATPKQANLILGTSRAAQGLQPTVIDSALHQNGFSTSLFNYAFTLAHSPFGPVYFEAIKRKLDESTKDGIYIIAVDPWSISSKTKDPNDSAAFEENKLCLATTKKINSTYPNVDYLIHSYAKPLFSIYIDQVKNVLREPSTLLHKDGWLEVKVDMDSASAKARLQTRINEYQLNFAPYYHFSSLRFSYLEKTIDLLSQHGTVYLVRLPIHESLRNMDDHLVPGFDVLISDLAKRKKAAYINYIEDSDKYAYSDGNHLYQSSGRQVSMKLGEDISQLQNAKNMTRNFH</sequence>
<dbReference type="RefSeq" id="WP_147202419.1">
    <property type="nucleotide sequence ID" value="NZ_BJYT01000002.1"/>
</dbReference>
<reference evidence="1 2" key="1">
    <citation type="submission" date="2019-07" db="EMBL/GenBank/DDBJ databases">
        <title>Whole genome shotgun sequence of Segetibacter aerophilus NBRC 106135.</title>
        <authorList>
            <person name="Hosoyama A."/>
            <person name="Uohara A."/>
            <person name="Ohji S."/>
            <person name="Ichikawa N."/>
        </authorList>
    </citation>
    <scope>NUCLEOTIDE SEQUENCE [LARGE SCALE GENOMIC DNA]</scope>
    <source>
        <strain evidence="1 2">NBRC 106135</strain>
    </source>
</reference>
<name>A0A512B8R4_9BACT</name>
<gene>
    <name evidence="1" type="ORF">SAE01_08500</name>
</gene>
<keyword evidence="2" id="KW-1185">Reference proteome</keyword>
<proteinExistence type="predicted"/>